<dbReference type="GO" id="GO:0016226">
    <property type="term" value="P:iron-sulfur cluster assembly"/>
    <property type="evidence" value="ECO:0007669"/>
    <property type="project" value="InterPro"/>
</dbReference>
<dbReference type="Proteomes" id="UP000001017">
    <property type="component" value="Chromosome"/>
</dbReference>
<dbReference type="InterPro" id="IPR055346">
    <property type="entry name" value="Fe-S_cluster_assembly_SufBD"/>
</dbReference>
<gene>
    <name evidence="2" type="ORF">TVG1462163</name>
</gene>
<dbReference type="STRING" id="273116.gene:9382224"/>
<accession>Q978K0</accession>
<dbReference type="HOGENOM" id="CLU_680787_0_0_2"/>
<reference evidence="2 3" key="2">
    <citation type="journal article" date="2000" name="Proc. Natl. Acad. Sci. U.S.A.">
        <title>Archaeal adaptation to higher temperatures revealed by genomic sequence of Thermoplasma volcanium.</title>
        <authorList>
            <person name="Kawashima T."/>
            <person name="Amano N."/>
            <person name="Koike H."/>
            <person name="Makino S."/>
            <person name="Higuchi S."/>
            <person name="Kawashima-Ohya Y."/>
            <person name="Watanabe K."/>
            <person name="Yamazaki M."/>
            <person name="Kanehori K."/>
            <person name="Kawamoto T."/>
            <person name="Nunoshiba T."/>
            <person name="Yamamoto Y."/>
            <person name="Aramaki H."/>
            <person name="Makino K."/>
            <person name="Suzuki M."/>
        </authorList>
    </citation>
    <scope>NUCLEOTIDE SEQUENCE [LARGE SCALE GENOMIC DNA]</scope>
    <source>
        <strain evidence="3">ATCC 51530 / DSM 4299 / JCM 9571 / NBRC 15438 / GSS1</strain>
    </source>
</reference>
<evidence type="ECO:0000313" key="3">
    <source>
        <dbReference type="Proteomes" id="UP000001017"/>
    </source>
</evidence>
<protein>
    <recommendedName>
        <fullName evidence="1">SUF system FeS cluster assembly SufBD core domain-containing protein</fullName>
    </recommendedName>
</protein>
<evidence type="ECO:0000313" key="2">
    <source>
        <dbReference type="EMBL" id="BAB60557.1"/>
    </source>
</evidence>
<evidence type="ECO:0000259" key="1">
    <source>
        <dbReference type="Pfam" id="PF01458"/>
    </source>
</evidence>
<dbReference type="eggNOG" id="arCOG01715">
    <property type="taxonomic scope" value="Archaea"/>
</dbReference>
<dbReference type="PhylomeDB" id="Q978K0"/>
<sequence length="404" mass="45826">MIEQIRDLINDRRNDGLHEYRQDNFIQFMKSPVQPYKESPTRLRYVDFTDDLVEKMVLGEPEDDAKGYGQGDEDFAFVNGKLMVYNGKGCIVEPIREAERKYPNLIFDYTDKENVDDRYEYLINAGFYDGFLVYLPPNKSSEIKAVDFAKSTSSFAAKNLIIVGEGSSLNFTRYIVGGGEGNGAQGDNTYIFLSRNSSIVYSQVQDRPKTVDGIQFLKTFMEDNTQATIHHVENGYNKSIIMTESYQKGNFTNYQLRGVSFTRGLQQMDLRDNTIQIGTHSIANIYVRGIVREKSLTMHRGNIDIKESGRKAEGYYDTRILLLSKEAYANTKPALLINNNDVKSKHASAVTNIDEESLFYLRSRGIDEETAKNLIIEGFTEHVVEGAPDAVRNAVRKFAGISED</sequence>
<dbReference type="PaxDb" id="273116-14325654"/>
<dbReference type="Pfam" id="PF01458">
    <property type="entry name" value="SUFBD_core"/>
    <property type="match status" value="1"/>
</dbReference>
<dbReference type="GeneID" id="1442105"/>
<dbReference type="SUPFAM" id="SSF101960">
    <property type="entry name" value="Stabilizer of iron transporter SufD"/>
    <property type="match status" value="1"/>
</dbReference>
<dbReference type="PANTHER" id="PTHR43575:SF1">
    <property type="entry name" value="PROTEIN ABCI7, CHLOROPLASTIC"/>
    <property type="match status" value="1"/>
</dbReference>
<dbReference type="InterPro" id="IPR000825">
    <property type="entry name" value="SUF_FeS_clus_asmbl_SufBD_core"/>
</dbReference>
<name>Q978K0_THEVO</name>
<dbReference type="EMBL" id="BA000011">
    <property type="protein sequence ID" value="BAB60557.1"/>
    <property type="molecule type" value="Genomic_DNA"/>
</dbReference>
<keyword evidence="3" id="KW-1185">Reference proteome</keyword>
<dbReference type="PANTHER" id="PTHR43575">
    <property type="entry name" value="PROTEIN ABCI7, CHLOROPLASTIC"/>
    <property type="match status" value="1"/>
</dbReference>
<dbReference type="AlphaFoldDB" id="Q978K0"/>
<dbReference type="InterPro" id="IPR037284">
    <property type="entry name" value="SUF_FeS_clus_asmbl_SufBD_sf"/>
</dbReference>
<dbReference type="RefSeq" id="WP_010917647.1">
    <property type="nucleotide sequence ID" value="NC_002689.2"/>
</dbReference>
<proteinExistence type="predicted"/>
<organism evidence="2 3">
    <name type="scientific">Thermoplasma volcanium (strain ATCC 51530 / DSM 4299 / JCM 9571 / NBRC 15438 / GSS1)</name>
    <dbReference type="NCBI Taxonomy" id="273116"/>
    <lineage>
        <taxon>Archaea</taxon>
        <taxon>Methanobacteriati</taxon>
        <taxon>Thermoplasmatota</taxon>
        <taxon>Thermoplasmata</taxon>
        <taxon>Thermoplasmatales</taxon>
        <taxon>Thermoplasmataceae</taxon>
        <taxon>Thermoplasma</taxon>
    </lineage>
</organism>
<dbReference type="KEGG" id="tvo:TVG1462163"/>
<reference evidence="2 3" key="1">
    <citation type="journal article" date="1999" name="Proc. Jpn. Acad.">
        <title>Determination of the complete genomic DNA sequence of Thermoplasma volvanium GSS1.</title>
        <authorList>
            <person name="Kawashima T."/>
            <person name="Yamamoto Y."/>
            <person name="Aramaki H."/>
            <person name="Nunoshiba T."/>
            <person name="Kawamoto T."/>
            <person name="Watanabe K."/>
            <person name="Yamazaki M."/>
            <person name="Kanehori K."/>
            <person name="Amano N."/>
            <person name="Ohya Y."/>
            <person name="Makino K."/>
            <person name="Suzuki M."/>
        </authorList>
    </citation>
    <scope>NUCLEOTIDE SEQUENCE [LARGE SCALE GENOMIC DNA]</scope>
    <source>
        <strain evidence="3">ATCC 51530 / DSM 4299 / JCM 9571 / NBRC 15438 / GSS1</strain>
    </source>
</reference>
<feature type="domain" description="SUF system FeS cluster assembly SufBD core" evidence="1">
    <location>
        <begin position="153"/>
        <end position="379"/>
    </location>
</feature>